<evidence type="ECO:0000256" key="4">
    <source>
        <dbReference type="ARBA" id="ARBA00022989"/>
    </source>
</evidence>
<dbReference type="InterPro" id="IPR011701">
    <property type="entry name" value="MFS"/>
</dbReference>
<proteinExistence type="predicted"/>
<evidence type="ECO:0000256" key="1">
    <source>
        <dbReference type="ARBA" id="ARBA00004651"/>
    </source>
</evidence>
<feature type="transmembrane region" description="Helical" evidence="7">
    <location>
        <begin position="239"/>
        <end position="258"/>
    </location>
</feature>
<feature type="transmembrane region" description="Helical" evidence="7">
    <location>
        <begin position="160"/>
        <end position="180"/>
    </location>
</feature>
<feature type="transmembrane region" description="Helical" evidence="7">
    <location>
        <begin position="42"/>
        <end position="63"/>
    </location>
</feature>
<keyword evidence="10" id="KW-1185">Reference proteome</keyword>
<keyword evidence="4 7" id="KW-1133">Transmembrane helix</keyword>
<feature type="domain" description="Major facilitator superfamily (MFS) profile" evidence="8">
    <location>
        <begin position="2"/>
        <end position="387"/>
    </location>
</feature>
<feature type="transmembrane region" description="Helical" evidence="7">
    <location>
        <begin position="294"/>
        <end position="313"/>
    </location>
</feature>
<feature type="transmembrane region" description="Helical" evidence="7">
    <location>
        <begin position="270"/>
        <end position="288"/>
    </location>
</feature>
<feature type="region of interest" description="Disordered" evidence="6">
    <location>
        <begin position="385"/>
        <end position="405"/>
    </location>
</feature>
<feature type="transmembrane region" description="Helical" evidence="7">
    <location>
        <begin position="129"/>
        <end position="148"/>
    </location>
</feature>
<protein>
    <submittedName>
        <fullName evidence="9">DHA1 family chloramphenicol resistance protein-like MFS transporter</fullName>
    </submittedName>
</protein>
<dbReference type="SUPFAM" id="SSF103473">
    <property type="entry name" value="MFS general substrate transporter"/>
    <property type="match status" value="1"/>
</dbReference>
<evidence type="ECO:0000256" key="7">
    <source>
        <dbReference type="SAM" id="Phobius"/>
    </source>
</evidence>
<dbReference type="PROSITE" id="PS50850">
    <property type="entry name" value="MFS"/>
    <property type="match status" value="1"/>
</dbReference>
<dbReference type="PANTHER" id="PTHR43124">
    <property type="entry name" value="PURINE EFFLUX PUMP PBUE"/>
    <property type="match status" value="1"/>
</dbReference>
<reference evidence="9 10" key="1">
    <citation type="submission" date="2019-06" db="EMBL/GenBank/DDBJ databases">
        <title>Sequencing the genomes of 1000 actinobacteria strains.</title>
        <authorList>
            <person name="Klenk H.-P."/>
        </authorList>
    </citation>
    <scope>NUCLEOTIDE SEQUENCE [LARGE SCALE GENOMIC DNA]</scope>
    <source>
        <strain evidence="9 10">DSM 45015</strain>
    </source>
</reference>
<dbReference type="InterPro" id="IPR036259">
    <property type="entry name" value="MFS_trans_sf"/>
</dbReference>
<dbReference type="Proteomes" id="UP000317422">
    <property type="component" value="Unassembled WGS sequence"/>
</dbReference>
<evidence type="ECO:0000256" key="5">
    <source>
        <dbReference type="ARBA" id="ARBA00023136"/>
    </source>
</evidence>
<sequence>MPLAVLAIGVSIFALTSTEFVISGLLPLIADDVGVTIPQAGMLISAFAVAMVVAPPVAAAATLRLPAKATLVALLAVFAAGQALGALAPDYWTLFASRVVTGLAAAAFWAVGAAAAVTLVPYERRGRALAVVTGGLALATTLGVPLGTVLGQHTGWRATFWLIGATALLALAGIAALMPASQRNTDRDRSPRLLAELRSFADRRVWIALSTTVLTQAAVFATYSYASPYLTEVAGTSESAVPTILLLYGAGGVVGLLAGGRAADWRPLTALTLGAAGLVAVFAVLWLAPASPVLAAAMILLMGLFGLFINPALNVRVYALVHSPTFAGASSTSAFNVGNTVGPWLGGTAISAGFGLAAPAWVSVVLAVAALAMVALAAYTRAPSADRVGTGHDQKTPERSEPSPA</sequence>
<feature type="compositionally biased region" description="Basic and acidic residues" evidence="6">
    <location>
        <begin position="389"/>
        <end position="405"/>
    </location>
</feature>
<dbReference type="PANTHER" id="PTHR43124:SF3">
    <property type="entry name" value="CHLORAMPHENICOL EFFLUX PUMP RV0191"/>
    <property type="match status" value="1"/>
</dbReference>
<dbReference type="RefSeq" id="WP_141926192.1">
    <property type="nucleotide sequence ID" value="NZ_VFQC01000003.1"/>
</dbReference>
<organism evidence="9 10">
    <name type="scientific">Haloactinospora alba</name>
    <dbReference type="NCBI Taxonomy" id="405555"/>
    <lineage>
        <taxon>Bacteria</taxon>
        <taxon>Bacillati</taxon>
        <taxon>Actinomycetota</taxon>
        <taxon>Actinomycetes</taxon>
        <taxon>Streptosporangiales</taxon>
        <taxon>Nocardiopsidaceae</taxon>
        <taxon>Haloactinospora</taxon>
    </lineage>
</organism>
<keyword evidence="3 7" id="KW-0812">Transmembrane</keyword>
<evidence type="ECO:0000256" key="3">
    <source>
        <dbReference type="ARBA" id="ARBA00022692"/>
    </source>
</evidence>
<gene>
    <name evidence="9" type="ORF">FHX37_4509</name>
</gene>
<evidence type="ECO:0000256" key="2">
    <source>
        <dbReference type="ARBA" id="ARBA00022475"/>
    </source>
</evidence>
<comment type="subcellular location">
    <subcellularLocation>
        <location evidence="1">Cell membrane</location>
        <topology evidence="1">Multi-pass membrane protein</topology>
    </subcellularLocation>
</comment>
<comment type="caution">
    <text evidence="9">The sequence shown here is derived from an EMBL/GenBank/DDBJ whole genome shotgun (WGS) entry which is preliminary data.</text>
</comment>
<dbReference type="CDD" id="cd17324">
    <property type="entry name" value="MFS_NepI_like"/>
    <property type="match status" value="1"/>
</dbReference>
<keyword evidence="5 7" id="KW-0472">Membrane</keyword>
<dbReference type="InterPro" id="IPR020846">
    <property type="entry name" value="MFS_dom"/>
</dbReference>
<keyword evidence="2" id="KW-1003">Cell membrane</keyword>
<evidence type="ECO:0000259" key="8">
    <source>
        <dbReference type="PROSITE" id="PS50850"/>
    </source>
</evidence>
<dbReference type="Gene3D" id="1.20.1250.20">
    <property type="entry name" value="MFS general substrate transporter like domains"/>
    <property type="match status" value="1"/>
</dbReference>
<name>A0A543N7H1_9ACTN</name>
<feature type="transmembrane region" description="Helical" evidence="7">
    <location>
        <begin position="100"/>
        <end position="122"/>
    </location>
</feature>
<feature type="transmembrane region" description="Helical" evidence="7">
    <location>
        <begin position="360"/>
        <end position="379"/>
    </location>
</feature>
<dbReference type="InterPro" id="IPR050189">
    <property type="entry name" value="MFS_Efflux_Transporters"/>
</dbReference>
<dbReference type="GO" id="GO:0022857">
    <property type="term" value="F:transmembrane transporter activity"/>
    <property type="evidence" value="ECO:0007669"/>
    <property type="project" value="InterPro"/>
</dbReference>
<feature type="transmembrane region" description="Helical" evidence="7">
    <location>
        <begin position="70"/>
        <end position="88"/>
    </location>
</feature>
<dbReference type="Pfam" id="PF07690">
    <property type="entry name" value="MFS_1"/>
    <property type="match status" value="1"/>
</dbReference>
<dbReference type="EMBL" id="VFQC01000003">
    <property type="protein sequence ID" value="TQN27779.1"/>
    <property type="molecule type" value="Genomic_DNA"/>
</dbReference>
<evidence type="ECO:0000256" key="6">
    <source>
        <dbReference type="SAM" id="MobiDB-lite"/>
    </source>
</evidence>
<dbReference type="AlphaFoldDB" id="A0A543N7H1"/>
<dbReference type="OrthoDB" id="9814237at2"/>
<dbReference type="GO" id="GO:0005886">
    <property type="term" value="C:plasma membrane"/>
    <property type="evidence" value="ECO:0007669"/>
    <property type="project" value="UniProtKB-SubCell"/>
</dbReference>
<evidence type="ECO:0000313" key="9">
    <source>
        <dbReference type="EMBL" id="TQN27779.1"/>
    </source>
</evidence>
<evidence type="ECO:0000313" key="10">
    <source>
        <dbReference type="Proteomes" id="UP000317422"/>
    </source>
</evidence>
<feature type="transmembrane region" description="Helical" evidence="7">
    <location>
        <begin position="205"/>
        <end position="227"/>
    </location>
</feature>
<accession>A0A543N7H1</accession>